<evidence type="ECO:0000256" key="1">
    <source>
        <dbReference type="SAM" id="Phobius"/>
    </source>
</evidence>
<gene>
    <name evidence="2" type="ORF">OTU49_015526</name>
</gene>
<organism evidence="2 3">
    <name type="scientific">Cherax quadricarinatus</name>
    <name type="common">Australian red claw crayfish</name>
    <dbReference type="NCBI Taxonomy" id="27406"/>
    <lineage>
        <taxon>Eukaryota</taxon>
        <taxon>Metazoa</taxon>
        <taxon>Ecdysozoa</taxon>
        <taxon>Arthropoda</taxon>
        <taxon>Crustacea</taxon>
        <taxon>Multicrustacea</taxon>
        <taxon>Malacostraca</taxon>
        <taxon>Eumalacostraca</taxon>
        <taxon>Eucarida</taxon>
        <taxon>Decapoda</taxon>
        <taxon>Pleocyemata</taxon>
        <taxon>Astacidea</taxon>
        <taxon>Parastacoidea</taxon>
        <taxon>Parastacidae</taxon>
        <taxon>Cherax</taxon>
    </lineage>
</organism>
<sequence>MVWEPTGCCCFSRRTGSLILGCLALIPALIVILMLIHGLVVVDLKEVVYEVCKNHLQEMENCEGLIGKAVIGMITVYMVLAVLHAIFSSMLIHGIRRDKTCLMVPHMVMKLIGIIFAIIASAALLVIIMVDGTYVVLFAIILYGLIIFLETYFLLVLRAHYLDIKRSEGSLHKVLPEAPSFDEGGSPFQSKTFYP</sequence>
<keyword evidence="1" id="KW-0812">Transmembrane</keyword>
<feature type="transmembrane region" description="Helical" evidence="1">
    <location>
        <begin position="134"/>
        <end position="157"/>
    </location>
</feature>
<dbReference type="PANTHER" id="PTHR36694:SF11">
    <property type="entry name" value="LP21121P-RELATED"/>
    <property type="match status" value="1"/>
</dbReference>
<evidence type="ECO:0000313" key="3">
    <source>
        <dbReference type="Proteomes" id="UP001445076"/>
    </source>
</evidence>
<feature type="transmembrane region" description="Helical" evidence="1">
    <location>
        <begin position="65"/>
        <end position="87"/>
    </location>
</feature>
<keyword evidence="1" id="KW-0472">Membrane</keyword>
<protein>
    <submittedName>
        <fullName evidence="2">Uncharacterized protein</fullName>
    </submittedName>
</protein>
<dbReference type="PANTHER" id="PTHR36694">
    <property type="entry name" value="PASIFLORA 1, ISOFORM A-RELATED"/>
    <property type="match status" value="1"/>
</dbReference>
<feature type="transmembrane region" description="Helical" evidence="1">
    <location>
        <begin position="108"/>
        <end position="128"/>
    </location>
</feature>
<name>A0AAW0YHN2_CHEQU</name>
<accession>A0AAW0YHN2</accession>
<comment type="caution">
    <text evidence="2">The sequence shown here is derived from an EMBL/GenBank/DDBJ whole genome shotgun (WGS) entry which is preliminary data.</text>
</comment>
<dbReference type="Proteomes" id="UP001445076">
    <property type="component" value="Unassembled WGS sequence"/>
</dbReference>
<feature type="transmembrane region" description="Helical" evidence="1">
    <location>
        <begin position="18"/>
        <end position="40"/>
    </location>
</feature>
<evidence type="ECO:0000313" key="2">
    <source>
        <dbReference type="EMBL" id="KAK8749759.1"/>
    </source>
</evidence>
<keyword evidence="1" id="KW-1133">Transmembrane helix</keyword>
<reference evidence="2 3" key="1">
    <citation type="journal article" date="2024" name="BMC Genomics">
        <title>Genome assembly of redclaw crayfish (Cherax quadricarinatus) provides insights into its immune adaptation and hypoxia tolerance.</title>
        <authorList>
            <person name="Liu Z."/>
            <person name="Zheng J."/>
            <person name="Li H."/>
            <person name="Fang K."/>
            <person name="Wang S."/>
            <person name="He J."/>
            <person name="Zhou D."/>
            <person name="Weng S."/>
            <person name="Chi M."/>
            <person name="Gu Z."/>
            <person name="He J."/>
            <person name="Li F."/>
            <person name="Wang M."/>
        </authorList>
    </citation>
    <scope>NUCLEOTIDE SEQUENCE [LARGE SCALE GENOMIC DNA]</scope>
    <source>
        <strain evidence="2">ZL_2023a</strain>
    </source>
</reference>
<dbReference type="EMBL" id="JARKIK010000009">
    <property type="protein sequence ID" value="KAK8749759.1"/>
    <property type="molecule type" value="Genomic_DNA"/>
</dbReference>
<dbReference type="AlphaFoldDB" id="A0AAW0YHN2"/>
<keyword evidence="3" id="KW-1185">Reference proteome</keyword>
<proteinExistence type="predicted"/>